<dbReference type="PANTHER" id="PTHR47829:SF1">
    <property type="entry name" value="HAD FAMILY PHOSPHATASE"/>
    <property type="match status" value="1"/>
</dbReference>
<dbReference type="InterPro" id="IPR052898">
    <property type="entry name" value="ACAD10-like"/>
</dbReference>
<dbReference type="Gene3D" id="3.30.200.20">
    <property type="entry name" value="Phosphorylase Kinase, domain 1"/>
    <property type="match status" value="1"/>
</dbReference>
<keyword evidence="2" id="KW-0418">Kinase</keyword>
<dbReference type="RefSeq" id="WP_073319905.1">
    <property type="nucleotide sequence ID" value="NZ_FQWD01000002.1"/>
</dbReference>
<accession>A0A1M5HBV1</accession>
<dbReference type="STRING" id="634436.SAMN05216361_1403"/>
<dbReference type="Proteomes" id="UP000184520">
    <property type="component" value="Unassembled WGS sequence"/>
</dbReference>
<proteinExistence type="predicted"/>
<sequence>MTSQYIDTAGSVRAGETLPVEPVHQWLQQRVNGLAGLPAITQYSGGASNWTYCLSYPDAEFILRRAPAGTKAKGAHDMGREFRLQQALKPVYDYVPAMVGYCDDENLIGSDFYVMEKITGVIPRKHFPRGLDVSKAQCQQLCKNMFDSLIALHSVDYKQAGLDHLGKGEGYTERQISGWRTRYQKAKTWNVPSGKKVINWLERNLPSKENICLTHNDFRLDNLVLDPNDITHINAVLDWELATLGDPLMDLGNTLAYWVEPGDDFMAQMTRRQPTHLPGMMSRNEIVDYYLSNMSLDVGDFRFYEVYGLFRLAAIAQQIYYRYHHKQTRNPAFKRFWLFVHYLLWRCERAIKGR</sequence>
<evidence type="ECO:0000259" key="1">
    <source>
        <dbReference type="Pfam" id="PF01636"/>
    </source>
</evidence>
<organism evidence="2 3">
    <name type="scientific">Marisediminitalea aggregata</name>
    <dbReference type="NCBI Taxonomy" id="634436"/>
    <lineage>
        <taxon>Bacteria</taxon>
        <taxon>Pseudomonadati</taxon>
        <taxon>Pseudomonadota</taxon>
        <taxon>Gammaproteobacteria</taxon>
        <taxon>Alteromonadales</taxon>
        <taxon>Alteromonadaceae</taxon>
        <taxon>Marisediminitalea</taxon>
    </lineage>
</organism>
<dbReference type="Gene3D" id="3.90.1200.10">
    <property type="match status" value="1"/>
</dbReference>
<dbReference type="OrthoDB" id="3806873at2"/>
<evidence type="ECO:0000313" key="3">
    <source>
        <dbReference type="Proteomes" id="UP000184520"/>
    </source>
</evidence>
<feature type="domain" description="Aminoglycoside phosphotransferase" evidence="1">
    <location>
        <begin position="40"/>
        <end position="273"/>
    </location>
</feature>
<dbReference type="EMBL" id="FQWD01000002">
    <property type="protein sequence ID" value="SHG13423.1"/>
    <property type="molecule type" value="Genomic_DNA"/>
</dbReference>
<dbReference type="InterPro" id="IPR041726">
    <property type="entry name" value="ACAD10_11_N"/>
</dbReference>
<dbReference type="InterPro" id="IPR011009">
    <property type="entry name" value="Kinase-like_dom_sf"/>
</dbReference>
<dbReference type="InterPro" id="IPR002575">
    <property type="entry name" value="Aminoglycoside_PTrfase"/>
</dbReference>
<dbReference type="PANTHER" id="PTHR47829">
    <property type="entry name" value="HYDROLASE, PUTATIVE (AFU_ORTHOLOGUE AFUA_1G12880)-RELATED"/>
    <property type="match status" value="1"/>
</dbReference>
<gene>
    <name evidence="2" type="ORF">SAMN05216361_1403</name>
</gene>
<dbReference type="Pfam" id="PF01636">
    <property type="entry name" value="APH"/>
    <property type="match status" value="1"/>
</dbReference>
<keyword evidence="3" id="KW-1185">Reference proteome</keyword>
<keyword evidence="2" id="KW-0808">Transferase</keyword>
<dbReference type="CDD" id="cd05154">
    <property type="entry name" value="ACAD10_11_N-like"/>
    <property type="match status" value="1"/>
</dbReference>
<reference evidence="3" key="1">
    <citation type="submission" date="2016-11" db="EMBL/GenBank/DDBJ databases">
        <authorList>
            <person name="Varghese N."/>
            <person name="Submissions S."/>
        </authorList>
    </citation>
    <scope>NUCLEOTIDE SEQUENCE [LARGE SCALE GENOMIC DNA]</scope>
    <source>
        <strain evidence="3">CGMCC 1.8995</strain>
    </source>
</reference>
<evidence type="ECO:0000313" key="2">
    <source>
        <dbReference type="EMBL" id="SHG13423.1"/>
    </source>
</evidence>
<dbReference type="AlphaFoldDB" id="A0A1M5HBV1"/>
<protein>
    <submittedName>
        <fullName evidence="2">Predicted kinase, aminoglycoside phosphotransferase (APT) family</fullName>
    </submittedName>
</protein>
<name>A0A1M5HBV1_9ALTE</name>
<dbReference type="SUPFAM" id="SSF56112">
    <property type="entry name" value="Protein kinase-like (PK-like)"/>
    <property type="match status" value="1"/>
</dbReference>
<dbReference type="GO" id="GO:0016301">
    <property type="term" value="F:kinase activity"/>
    <property type="evidence" value="ECO:0007669"/>
    <property type="project" value="UniProtKB-KW"/>
</dbReference>